<dbReference type="RefSeq" id="WP_246461697.1">
    <property type="nucleotide sequence ID" value="NZ_JACHIT010000002.1"/>
</dbReference>
<protein>
    <submittedName>
        <fullName evidence="3">Deazaflavin-dependent oxidoreductase (Nitroreductase family)</fullName>
    </submittedName>
</protein>
<dbReference type="InterPro" id="IPR012349">
    <property type="entry name" value="Split_barrel_FMN-bd"/>
</dbReference>
<dbReference type="AlphaFoldDB" id="A0A7W9UMQ3"/>
<comment type="caution">
    <text evidence="3">The sequence shown here is derived from an EMBL/GenBank/DDBJ whole genome shotgun (WGS) entry which is preliminary data.</text>
</comment>
<dbReference type="PANTHER" id="PTHR39428:SF1">
    <property type="entry name" value="F420H(2)-DEPENDENT QUINONE REDUCTASE RV1261C"/>
    <property type="match status" value="1"/>
</dbReference>
<evidence type="ECO:0000313" key="4">
    <source>
        <dbReference type="Proteomes" id="UP000540412"/>
    </source>
</evidence>
<reference evidence="3 4" key="1">
    <citation type="submission" date="2020-08" db="EMBL/GenBank/DDBJ databases">
        <title>Sequencing the genomes of 1000 actinobacteria strains.</title>
        <authorList>
            <person name="Klenk H.-P."/>
        </authorList>
    </citation>
    <scope>NUCLEOTIDE SEQUENCE [LARGE SCALE GENOMIC DNA]</scope>
    <source>
        <strain evidence="3 4">DSM 43582</strain>
    </source>
</reference>
<name>A0A7W9UMQ3_9NOCA</name>
<dbReference type="NCBIfam" id="TIGR00026">
    <property type="entry name" value="hi_GC_TIGR00026"/>
    <property type="match status" value="1"/>
</dbReference>
<evidence type="ECO:0000256" key="2">
    <source>
        <dbReference type="ARBA" id="ARBA00049106"/>
    </source>
</evidence>
<dbReference type="Gene3D" id="2.30.110.10">
    <property type="entry name" value="Electron Transport, Fmn-binding Protein, Chain A"/>
    <property type="match status" value="1"/>
</dbReference>
<dbReference type="GO" id="GO:0016491">
    <property type="term" value="F:oxidoreductase activity"/>
    <property type="evidence" value="ECO:0007669"/>
    <property type="project" value="InterPro"/>
</dbReference>
<dbReference type="Pfam" id="PF04075">
    <property type="entry name" value="F420H2_quin_red"/>
    <property type="match status" value="1"/>
</dbReference>
<comment type="catalytic activity">
    <reaction evidence="2">
        <text>oxidized coenzyme F420-(gamma-L-Glu)(n) + a quinol + H(+) = reduced coenzyme F420-(gamma-L-Glu)(n) + a quinone</text>
        <dbReference type="Rhea" id="RHEA:39663"/>
        <dbReference type="Rhea" id="RHEA-COMP:12939"/>
        <dbReference type="Rhea" id="RHEA-COMP:14378"/>
        <dbReference type="ChEBI" id="CHEBI:15378"/>
        <dbReference type="ChEBI" id="CHEBI:24646"/>
        <dbReference type="ChEBI" id="CHEBI:132124"/>
        <dbReference type="ChEBI" id="CHEBI:133980"/>
        <dbReference type="ChEBI" id="CHEBI:139511"/>
    </reaction>
</comment>
<accession>A0A7W9UMQ3</accession>
<dbReference type="Proteomes" id="UP000540412">
    <property type="component" value="Unassembled WGS sequence"/>
</dbReference>
<evidence type="ECO:0000256" key="1">
    <source>
        <dbReference type="ARBA" id="ARBA00008710"/>
    </source>
</evidence>
<evidence type="ECO:0000313" key="3">
    <source>
        <dbReference type="EMBL" id="MBB5918015.1"/>
    </source>
</evidence>
<dbReference type="GO" id="GO:0070967">
    <property type="term" value="F:coenzyme F420 binding"/>
    <property type="evidence" value="ECO:0007669"/>
    <property type="project" value="TreeGrafter"/>
</dbReference>
<dbReference type="InterPro" id="IPR004378">
    <property type="entry name" value="F420H2_quin_Rdtase"/>
</dbReference>
<dbReference type="PANTHER" id="PTHR39428">
    <property type="entry name" value="F420H(2)-DEPENDENT QUINONE REDUCTASE RV1261C"/>
    <property type="match status" value="1"/>
</dbReference>
<sequence length="153" mass="17526">MSFEKIPPGSRGRPPMSSNAVTRVVTRVMERVHRWQSDRFQGMDLLYLTTIGAKSGQRRRVTVSRFPDEDGWLVVASMGGSSQHPAWYHNIAAHPDQVWAEVGGRTFRVQVEQLDGDRRDAAWKRITTEQPRYLEYAAKTDRLIPILKLRHAA</sequence>
<proteinExistence type="inferred from homology"/>
<comment type="similarity">
    <text evidence="1">Belongs to the F420H(2)-dependent quinone reductase family.</text>
</comment>
<dbReference type="GO" id="GO:0005886">
    <property type="term" value="C:plasma membrane"/>
    <property type="evidence" value="ECO:0007669"/>
    <property type="project" value="TreeGrafter"/>
</dbReference>
<dbReference type="EMBL" id="JACHIT010000002">
    <property type="protein sequence ID" value="MBB5918015.1"/>
    <property type="molecule type" value="Genomic_DNA"/>
</dbReference>
<organism evidence="3 4">
    <name type="scientific">Nocardia transvalensis</name>
    <dbReference type="NCBI Taxonomy" id="37333"/>
    <lineage>
        <taxon>Bacteria</taxon>
        <taxon>Bacillati</taxon>
        <taxon>Actinomycetota</taxon>
        <taxon>Actinomycetes</taxon>
        <taxon>Mycobacteriales</taxon>
        <taxon>Nocardiaceae</taxon>
        <taxon>Nocardia</taxon>
    </lineage>
</organism>
<gene>
    <name evidence="3" type="ORF">BJY24_006927</name>
</gene>
<keyword evidence="4" id="KW-1185">Reference proteome</keyword>